<accession>A0A8E0S4R7</accession>
<proteinExistence type="predicted"/>
<protein>
    <recommendedName>
        <fullName evidence="1">TRF2-interacting telomeric protein/Rap1 C-terminal domain-containing protein</fullName>
    </recommendedName>
</protein>
<evidence type="ECO:0000313" key="3">
    <source>
        <dbReference type="Proteomes" id="UP000728185"/>
    </source>
</evidence>
<feature type="domain" description="TRF2-interacting telomeric protein/Rap1 C-terminal" evidence="1">
    <location>
        <begin position="55"/>
        <end position="134"/>
    </location>
</feature>
<dbReference type="OrthoDB" id="435460at2759"/>
<organism evidence="2 3">
    <name type="scientific">Fasciolopsis buskii</name>
    <dbReference type="NCBI Taxonomy" id="27845"/>
    <lineage>
        <taxon>Eukaryota</taxon>
        <taxon>Metazoa</taxon>
        <taxon>Spiralia</taxon>
        <taxon>Lophotrochozoa</taxon>
        <taxon>Platyhelminthes</taxon>
        <taxon>Trematoda</taxon>
        <taxon>Digenea</taxon>
        <taxon>Plagiorchiida</taxon>
        <taxon>Echinostomata</taxon>
        <taxon>Echinostomatoidea</taxon>
        <taxon>Fasciolidae</taxon>
        <taxon>Fasciolopsis</taxon>
    </lineage>
</organism>
<dbReference type="Pfam" id="PF11626">
    <property type="entry name" value="Rap1_C"/>
    <property type="match status" value="1"/>
</dbReference>
<keyword evidence="3" id="KW-1185">Reference proteome</keyword>
<name>A0A8E0S4R7_9TREM</name>
<dbReference type="AlphaFoldDB" id="A0A8E0S4R7"/>
<comment type="caution">
    <text evidence="2">The sequence shown here is derived from an EMBL/GenBank/DDBJ whole genome shotgun (WGS) entry which is preliminary data.</text>
</comment>
<sequence length="137" mass="15097">MECLPYTVRLEAFPETQRGISTSLSADVTPSPTSANCPTKSSADVHGFVREVRQSLNLAIREVYVLIHMTNGSVSEAKNFLRTGSRRPDLPPGKSPPLWTVEADANLSSTDLDTIRELLDRYGAEEVCQRIAFLSET</sequence>
<evidence type="ECO:0000259" key="1">
    <source>
        <dbReference type="Pfam" id="PF11626"/>
    </source>
</evidence>
<dbReference type="EMBL" id="LUCM01002945">
    <property type="protein sequence ID" value="KAA0196558.1"/>
    <property type="molecule type" value="Genomic_DNA"/>
</dbReference>
<dbReference type="InterPro" id="IPR021661">
    <property type="entry name" value="Rap1_C"/>
</dbReference>
<gene>
    <name evidence="2" type="ORF">FBUS_08344</name>
</gene>
<dbReference type="Proteomes" id="UP000728185">
    <property type="component" value="Unassembled WGS sequence"/>
</dbReference>
<reference evidence="2" key="1">
    <citation type="submission" date="2019-05" db="EMBL/GenBank/DDBJ databases">
        <title>Annotation for the trematode Fasciolopsis buski.</title>
        <authorList>
            <person name="Choi Y.-J."/>
        </authorList>
    </citation>
    <scope>NUCLEOTIDE SEQUENCE</scope>
    <source>
        <strain evidence="2">HT</strain>
        <tissue evidence="2">Whole worm</tissue>
    </source>
</reference>
<evidence type="ECO:0000313" key="2">
    <source>
        <dbReference type="EMBL" id="KAA0196558.1"/>
    </source>
</evidence>